<evidence type="ECO:0000259" key="1">
    <source>
        <dbReference type="Pfam" id="PF01637"/>
    </source>
</evidence>
<dbReference type="RefSeq" id="WP_188201546.1">
    <property type="nucleotide sequence ID" value="NZ_LR881183.1"/>
</dbReference>
<organism evidence="2 3">
    <name type="scientific">Thermococcus camini</name>
    <dbReference type="NCBI Taxonomy" id="2016373"/>
    <lineage>
        <taxon>Archaea</taxon>
        <taxon>Methanobacteriati</taxon>
        <taxon>Methanobacteriota</taxon>
        <taxon>Thermococci</taxon>
        <taxon>Thermococcales</taxon>
        <taxon>Thermococcaceae</taxon>
        <taxon>Thermococcus</taxon>
    </lineage>
</organism>
<evidence type="ECO:0000313" key="3">
    <source>
        <dbReference type="Proteomes" id="UP000516304"/>
    </source>
</evidence>
<proteinExistence type="predicted"/>
<protein>
    <recommendedName>
        <fullName evidence="1">ATPase domain-containing protein</fullName>
    </recommendedName>
</protein>
<dbReference type="GO" id="GO:0005524">
    <property type="term" value="F:ATP binding"/>
    <property type="evidence" value="ECO:0007669"/>
    <property type="project" value="InterPro"/>
</dbReference>
<dbReference type="Pfam" id="PF01637">
    <property type="entry name" value="ATPase_2"/>
    <property type="match status" value="1"/>
</dbReference>
<dbReference type="PANTHER" id="PTHR34301">
    <property type="entry name" value="DNA-BINDING PROTEIN-RELATED"/>
    <property type="match status" value="1"/>
</dbReference>
<dbReference type="GeneID" id="58918128"/>
<dbReference type="InterPro" id="IPR011579">
    <property type="entry name" value="ATPase_dom"/>
</dbReference>
<dbReference type="CDD" id="cd00009">
    <property type="entry name" value="AAA"/>
    <property type="match status" value="1"/>
</dbReference>
<reference evidence="2 3" key="1">
    <citation type="submission" date="2020-09" db="EMBL/GenBank/DDBJ databases">
        <authorList>
            <person name="Courtine D."/>
        </authorList>
    </citation>
    <scope>NUCLEOTIDE SEQUENCE [LARGE SCALE GENOMIC DNA]</scope>
    <source>
        <strain evidence="2 3">IRI35c</strain>
    </source>
</reference>
<accession>A0A7G2D6B6</accession>
<name>A0A7G2D6B6_9EURY</name>
<gene>
    <name evidence="2" type="ORF">TIRI35C_0398</name>
</gene>
<feature type="domain" description="ATPase" evidence="1">
    <location>
        <begin position="20"/>
        <end position="245"/>
    </location>
</feature>
<dbReference type="EMBL" id="LR881183">
    <property type="protein sequence ID" value="CAD5243552.1"/>
    <property type="molecule type" value="Genomic_DNA"/>
</dbReference>
<dbReference type="PANTHER" id="PTHR34301:SF8">
    <property type="entry name" value="ATPASE DOMAIN-CONTAINING PROTEIN"/>
    <property type="match status" value="1"/>
</dbReference>
<dbReference type="Gene3D" id="3.40.50.300">
    <property type="entry name" value="P-loop containing nucleotide triphosphate hydrolases"/>
    <property type="match status" value="1"/>
</dbReference>
<sequence length="355" mass="39919">MPRGEIFFDQRPRKRPEQLFGREKEVEKLLRALNAGSWVSILGPRMVGKTSLALAGANTFARNNGYKVIFVDLRDTETFREAAEKILGRLPKSIIDTLSEYLSEVSASAKGAGFSIKLKKSVSAKRALSDALFKLNNTILILDEVQSIHQGIRHFLRALGSAFNENHSLLVIFTGSYSGVVKKLFDATYGEALFGRPPIEIRLAPWKETVAEQFLRTGFKRLGIEYQDWEIREAVRELGTLPGWLNLYGVKRYIEKDHRLALKTTIDEAVKEAARELEHLLEGRSPKARAVVKLLALGASWRDMAQTGISEDTLSRLLSTLSEGLFIVQKDEDAGVYYFTDPVYRRAAMRLSLSP</sequence>
<dbReference type="InterPro" id="IPR027417">
    <property type="entry name" value="P-loop_NTPase"/>
</dbReference>
<dbReference type="SUPFAM" id="SSF52540">
    <property type="entry name" value="P-loop containing nucleoside triphosphate hydrolases"/>
    <property type="match status" value="1"/>
</dbReference>
<evidence type="ECO:0000313" key="2">
    <source>
        <dbReference type="EMBL" id="CAD5243552.1"/>
    </source>
</evidence>
<keyword evidence="3" id="KW-1185">Reference proteome</keyword>
<dbReference type="AlphaFoldDB" id="A0A7G2D6B6"/>
<dbReference type="Gene3D" id="1.10.8.60">
    <property type="match status" value="1"/>
</dbReference>
<dbReference type="Proteomes" id="UP000516304">
    <property type="component" value="Chromosome TIRI35C"/>
</dbReference>
<dbReference type="KEGG" id="tcq:TIRI35C_0398"/>